<evidence type="ECO:0000313" key="17">
    <source>
        <dbReference type="EMBL" id="KAL3727721.1"/>
    </source>
</evidence>
<dbReference type="AlphaFoldDB" id="A0ABD3JTR9"/>
<dbReference type="GO" id="GO:0071555">
    <property type="term" value="P:cell wall organization"/>
    <property type="evidence" value="ECO:0007669"/>
    <property type="project" value="UniProtKB-KW"/>
</dbReference>
<evidence type="ECO:0000313" key="18">
    <source>
        <dbReference type="Proteomes" id="UP001634007"/>
    </source>
</evidence>
<dbReference type="Gene3D" id="2.160.20.10">
    <property type="entry name" value="Single-stranded right-handed beta-helix, Pectin lyase-like"/>
    <property type="match status" value="1"/>
</dbReference>
<dbReference type="CDD" id="cd00018">
    <property type="entry name" value="AP2"/>
    <property type="match status" value="1"/>
</dbReference>
<dbReference type="Gene3D" id="3.30.730.10">
    <property type="entry name" value="AP2/ERF domain"/>
    <property type="match status" value="1"/>
</dbReference>
<dbReference type="InterPro" id="IPR036955">
    <property type="entry name" value="AP2/ERF_dom_sf"/>
</dbReference>
<dbReference type="Pfam" id="PF00847">
    <property type="entry name" value="AP2"/>
    <property type="match status" value="1"/>
</dbReference>
<dbReference type="GO" id="GO:0005634">
    <property type="term" value="C:nucleus"/>
    <property type="evidence" value="ECO:0007669"/>
    <property type="project" value="UniProtKB-SubCell"/>
</dbReference>
<feature type="region of interest" description="Disordered" evidence="15">
    <location>
        <begin position="562"/>
        <end position="594"/>
    </location>
</feature>
<evidence type="ECO:0000256" key="1">
    <source>
        <dbReference type="ARBA" id="ARBA00004123"/>
    </source>
</evidence>
<proteinExistence type="inferred from homology"/>
<dbReference type="SUPFAM" id="SSF51126">
    <property type="entry name" value="Pectin lyase-like"/>
    <property type="match status" value="1"/>
</dbReference>
<dbReference type="InterPro" id="IPR012334">
    <property type="entry name" value="Pectin_lyas_fold"/>
</dbReference>
<name>A0ABD3JTR9_EUCGL</name>
<feature type="region of interest" description="Disordered" evidence="15">
    <location>
        <begin position="15"/>
        <end position="39"/>
    </location>
</feature>
<dbReference type="EMBL" id="JBJKBG010000008">
    <property type="protein sequence ID" value="KAL3727721.1"/>
    <property type="molecule type" value="Genomic_DNA"/>
</dbReference>
<keyword evidence="4" id="KW-0134">Cell wall</keyword>
<dbReference type="GO" id="GO:0004553">
    <property type="term" value="F:hydrolase activity, hydrolyzing O-glycosyl compounds"/>
    <property type="evidence" value="ECO:0007669"/>
    <property type="project" value="UniProtKB-ARBA"/>
</dbReference>
<feature type="compositionally biased region" description="Basic and acidic residues" evidence="15">
    <location>
        <begin position="478"/>
        <end position="493"/>
    </location>
</feature>
<feature type="domain" description="AP2/ERF" evidence="16">
    <location>
        <begin position="510"/>
        <end position="567"/>
    </location>
</feature>
<sequence>MATCFPSLDDAYAPVPSPLADDPPGTAPGQPGGDPPTTQERLVGVFDVMDYGAVADGTTDSRLAFLSAWEEACAHRSNSTLYVPNSTFLVSPISFNGPCRHLYSPRVEVRGTLKAPMSHSEFPSDDWIVFRDLHGLVLTGETGRALFDGQGSEAWKDPSCHKKSRCDKLITSLRLSNVSNATIYHIDLLNSKSFHMSIYKSSNIRLHSISIISPEDSPNTDGIHVSHSANISITSSTIGVGDDCVSIGPGNTNISVSYIDCGPGHGISVGSLGKGQNEERVDLIRVSNCTINGTQNGVRVKTWPGAPPSEASNMIFENIVMTNVTNPIIIDQEYCPSSQCDIEKASLVKLSNMLFKNITGTYNSNKAVALLCSPSVPCENVFLVGVHLNWTTEQEDRRAGRVSLKGLIQGAIISDFVEERLDRRRPGSCRPERKLTPHELWSELDPASDLLSPDGPVAQGHPNPFSLVANQLNQVMKSEEKNSEEAGHGHVSETQKSQSNGRSQRARKNVYRGIRQRPWGKWAAEIRDPHKGVRVWLGTFKTAEEAARAYDEAAKRIRGDKAKLNFSGPPAPAQPSAKKRCVAPDEPKDEAGAAGCELKERIASLESFLELEPAEEPLEPGTGPSPADLWMLEDLVTHHQHRFDNQLVY</sequence>
<evidence type="ECO:0000256" key="12">
    <source>
        <dbReference type="ARBA" id="ARBA00023316"/>
    </source>
</evidence>
<organism evidence="17 18">
    <name type="scientific">Eucalyptus globulus</name>
    <name type="common">Tasmanian blue gum</name>
    <dbReference type="NCBI Taxonomy" id="34317"/>
    <lineage>
        <taxon>Eukaryota</taxon>
        <taxon>Viridiplantae</taxon>
        <taxon>Streptophyta</taxon>
        <taxon>Embryophyta</taxon>
        <taxon>Tracheophyta</taxon>
        <taxon>Spermatophyta</taxon>
        <taxon>Magnoliopsida</taxon>
        <taxon>eudicotyledons</taxon>
        <taxon>Gunneridae</taxon>
        <taxon>Pentapetalae</taxon>
        <taxon>rosids</taxon>
        <taxon>malvids</taxon>
        <taxon>Myrtales</taxon>
        <taxon>Myrtaceae</taxon>
        <taxon>Myrtoideae</taxon>
        <taxon>Eucalypteae</taxon>
        <taxon>Eucalyptus</taxon>
    </lineage>
</organism>
<comment type="caution">
    <text evidence="17">The sequence shown here is derived from an EMBL/GenBank/DDBJ whole genome shotgun (WGS) entry which is preliminary data.</text>
</comment>
<dbReference type="SMART" id="SM00380">
    <property type="entry name" value="AP2"/>
    <property type="match status" value="1"/>
</dbReference>
<evidence type="ECO:0000259" key="16">
    <source>
        <dbReference type="PROSITE" id="PS51032"/>
    </source>
</evidence>
<dbReference type="Pfam" id="PF00295">
    <property type="entry name" value="Glyco_hydro_28"/>
    <property type="match status" value="1"/>
</dbReference>
<keyword evidence="8" id="KW-0238">DNA-binding</keyword>
<dbReference type="PROSITE" id="PS51032">
    <property type="entry name" value="AP2_ERF"/>
    <property type="match status" value="1"/>
</dbReference>
<dbReference type="InterPro" id="IPR011050">
    <property type="entry name" value="Pectin_lyase_fold/virulence"/>
</dbReference>
<comment type="subcellular location">
    <subcellularLocation>
        <location evidence="1">Nucleus</location>
    </subcellularLocation>
    <subcellularLocation>
        <location evidence="2">Secreted</location>
        <location evidence="2">Cell wall</location>
    </subcellularLocation>
</comment>
<evidence type="ECO:0000256" key="6">
    <source>
        <dbReference type="ARBA" id="ARBA00022801"/>
    </source>
</evidence>
<evidence type="ECO:0000256" key="9">
    <source>
        <dbReference type="ARBA" id="ARBA00023163"/>
    </source>
</evidence>
<keyword evidence="18" id="KW-1185">Reference proteome</keyword>
<feature type="compositionally biased region" description="Basic and acidic residues" evidence="15">
    <location>
        <begin position="582"/>
        <end position="594"/>
    </location>
</feature>
<keyword evidence="5" id="KW-0964">Secreted</keyword>
<evidence type="ECO:0000256" key="11">
    <source>
        <dbReference type="ARBA" id="ARBA00023295"/>
    </source>
</evidence>
<comment type="similarity">
    <text evidence="13">Belongs to the AP2/ERF transcription factor family. ERF subfamily.</text>
</comment>
<dbReference type="FunFam" id="3.30.730.10:FF:000001">
    <property type="entry name" value="Ethylene-responsive transcription factor 2"/>
    <property type="match status" value="1"/>
</dbReference>
<protein>
    <recommendedName>
        <fullName evidence="16">AP2/ERF domain-containing protein</fullName>
    </recommendedName>
</protein>
<evidence type="ECO:0000256" key="5">
    <source>
        <dbReference type="ARBA" id="ARBA00022525"/>
    </source>
</evidence>
<keyword evidence="6 14" id="KW-0378">Hydrolase</keyword>
<comment type="similarity">
    <text evidence="3 14">Belongs to the glycosyl hydrolase 28 family.</text>
</comment>
<dbReference type="InterPro" id="IPR001471">
    <property type="entry name" value="AP2/ERF_dom"/>
</dbReference>
<evidence type="ECO:0000256" key="4">
    <source>
        <dbReference type="ARBA" id="ARBA00022512"/>
    </source>
</evidence>
<evidence type="ECO:0000256" key="14">
    <source>
        <dbReference type="RuleBase" id="RU361169"/>
    </source>
</evidence>
<feature type="compositionally biased region" description="Polar residues" evidence="15">
    <location>
        <begin position="494"/>
        <end position="503"/>
    </location>
</feature>
<accession>A0ABD3JTR9</accession>
<feature type="region of interest" description="Disordered" evidence="15">
    <location>
        <begin position="478"/>
        <end position="511"/>
    </location>
</feature>
<dbReference type="GO" id="GO:0003677">
    <property type="term" value="F:DNA binding"/>
    <property type="evidence" value="ECO:0007669"/>
    <property type="project" value="UniProtKB-KW"/>
</dbReference>
<evidence type="ECO:0000256" key="2">
    <source>
        <dbReference type="ARBA" id="ARBA00004191"/>
    </source>
</evidence>
<evidence type="ECO:0000256" key="8">
    <source>
        <dbReference type="ARBA" id="ARBA00023125"/>
    </source>
</evidence>
<dbReference type="PRINTS" id="PR00367">
    <property type="entry name" value="ETHRSPELEMNT"/>
</dbReference>
<dbReference type="InterPro" id="IPR006626">
    <property type="entry name" value="PbH1"/>
</dbReference>
<evidence type="ECO:0000256" key="3">
    <source>
        <dbReference type="ARBA" id="ARBA00008834"/>
    </source>
</evidence>
<dbReference type="PANTHER" id="PTHR31375">
    <property type="match status" value="1"/>
</dbReference>
<keyword evidence="11 14" id="KW-0326">Glycosidase</keyword>
<dbReference type="InterPro" id="IPR000743">
    <property type="entry name" value="Glyco_hydro_28"/>
</dbReference>
<keyword evidence="12" id="KW-0961">Cell wall biogenesis/degradation</keyword>
<keyword evidence="7" id="KW-0805">Transcription regulation</keyword>
<dbReference type="InterPro" id="IPR016177">
    <property type="entry name" value="DNA-bd_dom_sf"/>
</dbReference>
<reference evidence="17 18" key="1">
    <citation type="submission" date="2024-11" db="EMBL/GenBank/DDBJ databases">
        <title>Chromosome-level genome assembly of Eucalyptus globulus Labill. provides insights into its genome evolution.</title>
        <authorList>
            <person name="Li X."/>
        </authorList>
    </citation>
    <scope>NUCLEOTIDE SEQUENCE [LARGE SCALE GENOMIC DNA]</scope>
    <source>
        <strain evidence="17">CL2024</strain>
        <tissue evidence="17">Fresh tender leaves</tissue>
    </source>
</reference>
<evidence type="ECO:0000256" key="15">
    <source>
        <dbReference type="SAM" id="MobiDB-lite"/>
    </source>
</evidence>
<dbReference type="Proteomes" id="UP001634007">
    <property type="component" value="Unassembled WGS sequence"/>
</dbReference>
<keyword evidence="9" id="KW-0804">Transcription</keyword>
<evidence type="ECO:0000256" key="13">
    <source>
        <dbReference type="ARBA" id="ARBA00024343"/>
    </source>
</evidence>
<evidence type="ECO:0000256" key="7">
    <source>
        <dbReference type="ARBA" id="ARBA00023015"/>
    </source>
</evidence>
<dbReference type="FunFam" id="2.160.20.10:FF:000004">
    <property type="entry name" value="Pectin lyase-like superfamily protein"/>
    <property type="match status" value="1"/>
</dbReference>
<dbReference type="SUPFAM" id="SSF54171">
    <property type="entry name" value="DNA-binding domain"/>
    <property type="match status" value="1"/>
</dbReference>
<feature type="compositionally biased region" description="Low complexity" evidence="15">
    <location>
        <begin position="20"/>
        <end position="39"/>
    </location>
</feature>
<dbReference type="SMART" id="SM00710">
    <property type="entry name" value="PbH1"/>
    <property type="match status" value="4"/>
</dbReference>
<evidence type="ECO:0000256" key="10">
    <source>
        <dbReference type="ARBA" id="ARBA00023242"/>
    </source>
</evidence>
<keyword evidence="10" id="KW-0539">Nucleus</keyword>
<gene>
    <name evidence="17" type="ORF">ACJRO7_032461</name>
</gene>